<dbReference type="EMBL" id="CAJOBJ010038113">
    <property type="protein sequence ID" value="CAF4311394.1"/>
    <property type="molecule type" value="Genomic_DNA"/>
</dbReference>
<sequence>HELENEHFQLDTKKYNDLFSSINKAGEILDADLASTNLDADDSEVLNEKCQNSNPEELWLSNDLKMSINQ</sequence>
<organism evidence="1 2">
    <name type="scientific">Rotaria magnacalcarata</name>
    <dbReference type="NCBI Taxonomy" id="392030"/>
    <lineage>
        <taxon>Eukaryota</taxon>
        <taxon>Metazoa</taxon>
        <taxon>Spiralia</taxon>
        <taxon>Gnathifera</taxon>
        <taxon>Rotifera</taxon>
        <taxon>Eurotatoria</taxon>
        <taxon>Bdelloidea</taxon>
        <taxon>Philodinida</taxon>
        <taxon>Philodinidae</taxon>
        <taxon>Rotaria</taxon>
    </lineage>
</organism>
<name>A0A8S2TWN5_9BILA</name>
<evidence type="ECO:0000313" key="2">
    <source>
        <dbReference type="Proteomes" id="UP000681720"/>
    </source>
</evidence>
<comment type="caution">
    <text evidence="1">The sequence shown here is derived from an EMBL/GenBank/DDBJ whole genome shotgun (WGS) entry which is preliminary data.</text>
</comment>
<feature type="non-terminal residue" evidence="1">
    <location>
        <position position="1"/>
    </location>
</feature>
<proteinExistence type="predicted"/>
<gene>
    <name evidence="1" type="ORF">GIL414_LOCUS26293</name>
</gene>
<dbReference type="AlphaFoldDB" id="A0A8S2TWN5"/>
<dbReference type="Proteomes" id="UP000681720">
    <property type="component" value="Unassembled WGS sequence"/>
</dbReference>
<accession>A0A8S2TWN5</accession>
<protein>
    <submittedName>
        <fullName evidence="1">Uncharacterized protein</fullName>
    </submittedName>
</protein>
<reference evidence="1" key="1">
    <citation type="submission" date="2021-02" db="EMBL/GenBank/DDBJ databases">
        <authorList>
            <person name="Nowell W R."/>
        </authorList>
    </citation>
    <scope>NUCLEOTIDE SEQUENCE</scope>
</reference>
<evidence type="ECO:0000313" key="1">
    <source>
        <dbReference type="EMBL" id="CAF4311394.1"/>
    </source>
</evidence>